<accession>A0A8H7RDB0</accession>
<evidence type="ECO:0000313" key="1">
    <source>
        <dbReference type="EMBL" id="KAG2208563.1"/>
    </source>
</evidence>
<name>A0A8H7RDB0_9FUNG</name>
<keyword evidence="2" id="KW-1185">Reference proteome</keyword>
<dbReference type="Proteomes" id="UP000646827">
    <property type="component" value="Unassembled WGS sequence"/>
</dbReference>
<organism evidence="1 2">
    <name type="scientific">Circinella minor</name>
    <dbReference type="NCBI Taxonomy" id="1195481"/>
    <lineage>
        <taxon>Eukaryota</taxon>
        <taxon>Fungi</taxon>
        <taxon>Fungi incertae sedis</taxon>
        <taxon>Mucoromycota</taxon>
        <taxon>Mucoromycotina</taxon>
        <taxon>Mucoromycetes</taxon>
        <taxon>Mucorales</taxon>
        <taxon>Lichtheimiaceae</taxon>
        <taxon>Circinella</taxon>
    </lineage>
</organism>
<dbReference type="AlphaFoldDB" id="A0A8H7RDB0"/>
<reference evidence="1 2" key="1">
    <citation type="submission" date="2020-12" db="EMBL/GenBank/DDBJ databases">
        <title>Metabolic potential, ecology and presence of endohyphal bacteria is reflected in genomic diversity of Mucoromycotina.</title>
        <authorList>
            <person name="Muszewska A."/>
            <person name="Okrasinska A."/>
            <person name="Steczkiewicz K."/>
            <person name="Drgas O."/>
            <person name="Orlowska M."/>
            <person name="Perlinska-Lenart U."/>
            <person name="Aleksandrzak-Piekarczyk T."/>
            <person name="Szatraj K."/>
            <person name="Zielenkiewicz U."/>
            <person name="Pilsyk S."/>
            <person name="Malc E."/>
            <person name="Mieczkowski P."/>
            <person name="Kruszewska J.S."/>
            <person name="Biernat P."/>
            <person name="Pawlowska J."/>
        </authorList>
    </citation>
    <scope>NUCLEOTIDE SEQUENCE [LARGE SCALE GENOMIC DNA]</scope>
    <source>
        <strain evidence="1 2">CBS 142.35</strain>
    </source>
</reference>
<dbReference type="EMBL" id="JAEPRB010001044">
    <property type="protein sequence ID" value="KAG2208563.1"/>
    <property type="molecule type" value="Genomic_DNA"/>
</dbReference>
<sequence length="147" mass="16803">MNNQQQPIVNMDMLLQMIFQMNSNIQGNANVVTQQLAKIIERLSRIEKMFKAGTQQEQEYFCSASPSPPPLLIVIDQAVIVPTPFDQSQRAPSGMYVPPTVQLFIVEEARLTKRASLYQAPTPSDHQQCHPKACNTRKARYYQVFYQ</sequence>
<evidence type="ECO:0000313" key="2">
    <source>
        <dbReference type="Proteomes" id="UP000646827"/>
    </source>
</evidence>
<proteinExistence type="predicted"/>
<gene>
    <name evidence="1" type="ORF">INT45_005136</name>
</gene>
<protein>
    <submittedName>
        <fullName evidence="1">Uncharacterized protein</fullName>
    </submittedName>
</protein>
<comment type="caution">
    <text evidence="1">The sequence shown here is derived from an EMBL/GenBank/DDBJ whole genome shotgun (WGS) entry which is preliminary data.</text>
</comment>